<dbReference type="CDD" id="cd02135">
    <property type="entry name" value="YdjA-like"/>
    <property type="match status" value="1"/>
</dbReference>
<accession>A0ABS8YUT2</accession>
<evidence type="ECO:0000256" key="3">
    <source>
        <dbReference type="ARBA" id="ARBA00022630"/>
    </source>
</evidence>
<comment type="cofactor">
    <cofactor evidence="1">
        <name>FMN</name>
        <dbReference type="ChEBI" id="CHEBI:58210"/>
    </cofactor>
</comment>
<keyword evidence="6" id="KW-0560">Oxidoreductase</keyword>
<dbReference type="Pfam" id="PF00881">
    <property type="entry name" value="Nitroreductase"/>
    <property type="match status" value="1"/>
</dbReference>
<evidence type="ECO:0000313" key="10">
    <source>
        <dbReference type="Proteomes" id="UP001199916"/>
    </source>
</evidence>
<evidence type="ECO:0000256" key="7">
    <source>
        <dbReference type="ARBA" id="ARBA00023027"/>
    </source>
</evidence>
<dbReference type="InterPro" id="IPR029479">
    <property type="entry name" value="Nitroreductase"/>
</dbReference>
<reference evidence="9 10" key="1">
    <citation type="submission" date="2021-11" db="EMBL/GenBank/DDBJ databases">
        <title>Draft genome sequence of Paenibacillus profundus YoMME, a new Gram-positive bacteria with exoelectrogenic properties.</title>
        <authorList>
            <person name="Hubenova Y."/>
            <person name="Hubenova E."/>
            <person name="Manasiev Y."/>
            <person name="Peykov S."/>
            <person name="Mitov M."/>
        </authorList>
    </citation>
    <scope>NUCLEOTIDE SEQUENCE [LARGE SCALE GENOMIC DNA]</scope>
    <source>
        <strain evidence="9 10">YoMME</strain>
    </source>
</reference>
<sequence length="188" mass="21867">MSITEIIRDTRPVLRFSDQAVSREAIIDLLNDAVWAPTPNRGSSEPWRFILVSDEAKKKLVEIMVEVGEELKRFNVENVRVKEQFIQMAINTSTYLIVVMKENPKQEKWEDDFATICCMIQNFHLLGWEKGIGMTWLTDDELYESPQFREHAGIRTGEKAVSMLNIGYYEEIPRSKARMPVENRLTIL</sequence>
<gene>
    <name evidence="9" type="ORF">LQV63_29475</name>
</gene>
<protein>
    <submittedName>
        <fullName evidence="9">Nitroreductase</fullName>
    </submittedName>
</protein>
<evidence type="ECO:0000313" key="9">
    <source>
        <dbReference type="EMBL" id="MCE5173379.1"/>
    </source>
</evidence>
<keyword evidence="10" id="KW-1185">Reference proteome</keyword>
<dbReference type="Gene3D" id="3.40.109.10">
    <property type="entry name" value="NADH Oxidase"/>
    <property type="match status" value="1"/>
</dbReference>
<dbReference type="PANTHER" id="PTHR43821">
    <property type="entry name" value="NAD(P)H NITROREDUCTASE YDJA-RELATED"/>
    <property type="match status" value="1"/>
</dbReference>
<dbReference type="Proteomes" id="UP001199916">
    <property type="component" value="Unassembled WGS sequence"/>
</dbReference>
<dbReference type="InterPro" id="IPR026021">
    <property type="entry name" value="YdjA-like"/>
</dbReference>
<feature type="domain" description="Nitroreductase" evidence="8">
    <location>
        <begin position="15"/>
        <end position="168"/>
    </location>
</feature>
<dbReference type="EMBL" id="JAJNBZ010000049">
    <property type="protein sequence ID" value="MCE5173379.1"/>
    <property type="molecule type" value="Genomic_DNA"/>
</dbReference>
<name>A0ABS8YUT2_9BACL</name>
<comment type="caution">
    <text evidence="9">The sequence shown here is derived from an EMBL/GenBank/DDBJ whole genome shotgun (WGS) entry which is preliminary data.</text>
</comment>
<keyword evidence="5" id="KW-0521">NADP</keyword>
<evidence type="ECO:0000256" key="5">
    <source>
        <dbReference type="ARBA" id="ARBA00022857"/>
    </source>
</evidence>
<comment type="similarity">
    <text evidence="2">Belongs to the nitroreductase family.</text>
</comment>
<evidence type="ECO:0000256" key="2">
    <source>
        <dbReference type="ARBA" id="ARBA00007118"/>
    </source>
</evidence>
<keyword evidence="4" id="KW-0288">FMN</keyword>
<evidence type="ECO:0000259" key="8">
    <source>
        <dbReference type="Pfam" id="PF00881"/>
    </source>
</evidence>
<dbReference type="InterPro" id="IPR052530">
    <property type="entry name" value="NAD(P)H_nitroreductase"/>
</dbReference>
<dbReference type="InterPro" id="IPR000415">
    <property type="entry name" value="Nitroreductase-like"/>
</dbReference>
<evidence type="ECO:0000256" key="4">
    <source>
        <dbReference type="ARBA" id="ARBA00022643"/>
    </source>
</evidence>
<proteinExistence type="inferred from homology"/>
<keyword evidence="3" id="KW-0285">Flavoprotein</keyword>
<dbReference type="PANTHER" id="PTHR43821:SF1">
    <property type="entry name" value="NAD(P)H NITROREDUCTASE YDJA-RELATED"/>
    <property type="match status" value="1"/>
</dbReference>
<keyword evidence="7" id="KW-0520">NAD</keyword>
<dbReference type="SUPFAM" id="SSF55469">
    <property type="entry name" value="FMN-dependent nitroreductase-like"/>
    <property type="match status" value="1"/>
</dbReference>
<evidence type="ECO:0000256" key="6">
    <source>
        <dbReference type="ARBA" id="ARBA00023002"/>
    </source>
</evidence>
<evidence type="ECO:0000256" key="1">
    <source>
        <dbReference type="ARBA" id="ARBA00001917"/>
    </source>
</evidence>
<organism evidence="9 10">
    <name type="scientific">Paenibacillus profundus</name>
    <dbReference type="NCBI Taxonomy" id="1173085"/>
    <lineage>
        <taxon>Bacteria</taxon>
        <taxon>Bacillati</taxon>
        <taxon>Bacillota</taxon>
        <taxon>Bacilli</taxon>
        <taxon>Bacillales</taxon>
        <taxon>Paenibacillaceae</taxon>
        <taxon>Paenibacillus</taxon>
    </lineage>
</organism>